<comment type="caution">
    <text evidence="1">The sequence shown here is derived from an EMBL/GenBank/DDBJ whole genome shotgun (WGS) entry which is preliminary data.</text>
</comment>
<gene>
    <name evidence="1" type="ORF">PFISCL1PPCAC_7195</name>
</gene>
<accession>A0AAV5VCG0</accession>
<evidence type="ECO:0000313" key="2">
    <source>
        <dbReference type="Proteomes" id="UP001432322"/>
    </source>
</evidence>
<proteinExistence type="predicted"/>
<protein>
    <submittedName>
        <fullName evidence="1">Uncharacterized protein</fullName>
    </submittedName>
</protein>
<dbReference type="EMBL" id="BTSY01000002">
    <property type="protein sequence ID" value="GMT15898.1"/>
    <property type="molecule type" value="Genomic_DNA"/>
</dbReference>
<dbReference type="Proteomes" id="UP001432322">
    <property type="component" value="Unassembled WGS sequence"/>
</dbReference>
<sequence length="97" mass="11028">DSFILTVTQRPSFGFATAIVSRFVINDINVESNESHDIGRSTRANVSTQPEILFIDVWWFVNSFQRFIVLTVKPCRGLTTPYVPLPMMETSLAFTQL</sequence>
<keyword evidence="2" id="KW-1185">Reference proteome</keyword>
<reference evidence="1" key="1">
    <citation type="submission" date="2023-10" db="EMBL/GenBank/DDBJ databases">
        <title>Genome assembly of Pristionchus species.</title>
        <authorList>
            <person name="Yoshida K."/>
            <person name="Sommer R.J."/>
        </authorList>
    </citation>
    <scope>NUCLEOTIDE SEQUENCE</scope>
    <source>
        <strain evidence="1">RS5133</strain>
    </source>
</reference>
<evidence type="ECO:0000313" key="1">
    <source>
        <dbReference type="EMBL" id="GMT15898.1"/>
    </source>
</evidence>
<organism evidence="1 2">
    <name type="scientific">Pristionchus fissidentatus</name>
    <dbReference type="NCBI Taxonomy" id="1538716"/>
    <lineage>
        <taxon>Eukaryota</taxon>
        <taxon>Metazoa</taxon>
        <taxon>Ecdysozoa</taxon>
        <taxon>Nematoda</taxon>
        <taxon>Chromadorea</taxon>
        <taxon>Rhabditida</taxon>
        <taxon>Rhabditina</taxon>
        <taxon>Diplogasteromorpha</taxon>
        <taxon>Diplogasteroidea</taxon>
        <taxon>Neodiplogasteridae</taxon>
        <taxon>Pristionchus</taxon>
    </lineage>
</organism>
<dbReference type="AlphaFoldDB" id="A0AAV5VCG0"/>
<feature type="non-terminal residue" evidence="1">
    <location>
        <position position="1"/>
    </location>
</feature>
<name>A0AAV5VCG0_9BILA</name>